<dbReference type="InterPro" id="IPR011051">
    <property type="entry name" value="RmlC_Cupin_sf"/>
</dbReference>
<evidence type="ECO:0000313" key="3">
    <source>
        <dbReference type="Proteomes" id="UP000192936"/>
    </source>
</evidence>
<dbReference type="SUPFAM" id="SSF51182">
    <property type="entry name" value="RmlC-like cupins"/>
    <property type="match status" value="1"/>
</dbReference>
<sequence length="129" mass="13838">MDIKRSGAVASRGGPGEYFTGTVRVDAPFSGSGHLSGATVTFEPGARTAWHTHPLGQTLLVTSGLGRVQRDGGPVEEIRRGDIVWFEPGEKHWHGAAPHCAMTHIAIAEMKDGKAVDWMEKVTDEQYGG</sequence>
<dbReference type="EMBL" id="FXAK01000009">
    <property type="protein sequence ID" value="SMF90164.1"/>
    <property type="molecule type" value="Genomic_DNA"/>
</dbReference>
<dbReference type="Proteomes" id="UP000192936">
    <property type="component" value="Unassembled WGS sequence"/>
</dbReference>
<reference evidence="2 3" key="1">
    <citation type="submission" date="2017-04" db="EMBL/GenBank/DDBJ databases">
        <authorList>
            <person name="Afonso C.L."/>
            <person name="Miller P.J."/>
            <person name="Scott M.A."/>
            <person name="Spackman E."/>
            <person name="Goraichik I."/>
            <person name="Dimitrov K.M."/>
            <person name="Suarez D.L."/>
            <person name="Swayne D.E."/>
        </authorList>
    </citation>
    <scope>NUCLEOTIDE SEQUENCE [LARGE SCALE GENOMIC DNA]</scope>
    <source>
        <strain evidence="2 3">A2P</strain>
    </source>
</reference>
<dbReference type="Pfam" id="PF07883">
    <property type="entry name" value="Cupin_2"/>
    <property type="match status" value="1"/>
</dbReference>
<name>A0A1X7HNV7_9PROT</name>
<dbReference type="InterPro" id="IPR013096">
    <property type="entry name" value="Cupin_2"/>
</dbReference>
<evidence type="ECO:0000259" key="1">
    <source>
        <dbReference type="Pfam" id="PF07883"/>
    </source>
</evidence>
<gene>
    <name evidence="2" type="ORF">SAMN02982917_6988</name>
</gene>
<dbReference type="CDD" id="cd02233">
    <property type="entry name" value="cupin_HNL-like"/>
    <property type="match status" value="1"/>
</dbReference>
<accession>A0A1X7HNV7</accession>
<dbReference type="STRING" id="286727.SAMN02982917_6988"/>
<dbReference type="OrthoDB" id="9802489at2"/>
<dbReference type="InterPro" id="IPR014710">
    <property type="entry name" value="RmlC-like_jellyroll"/>
</dbReference>
<protein>
    <submittedName>
        <fullName evidence="2">Cupin domain protein</fullName>
    </submittedName>
</protein>
<dbReference type="InterPro" id="IPR047263">
    <property type="entry name" value="HNL-like_cupin"/>
</dbReference>
<evidence type="ECO:0000313" key="2">
    <source>
        <dbReference type="EMBL" id="SMF90164.1"/>
    </source>
</evidence>
<dbReference type="AlphaFoldDB" id="A0A1X7HNV7"/>
<proteinExistence type="predicted"/>
<feature type="domain" description="Cupin type-2" evidence="1">
    <location>
        <begin position="39"/>
        <end position="96"/>
    </location>
</feature>
<dbReference type="PANTHER" id="PTHR43698">
    <property type="entry name" value="RIBD C-TERMINAL DOMAIN CONTAINING PROTEIN"/>
    <property type="match status" value="1"/>
</dbReference>
<organism evidence="2 3">
    <name type="scientific">Azospirillum oryzae</name>
    <dbReference type="NCBI Taxonomy" id="286727"/>
    <lineage>
        <taxon>Bacteria</taxon>
        <taxon>Pseudomonadati</taxon>
        <taxon>Pseudomonadota</taxon>
        <taxon>Alphaproteobacteria</taxon>
        <taxon>Rhodospirillales</taxon>
        <taxon>Azospirillaceae</taxon>
        <taxon>Azospirillum</taxon>
    </lineage>
</organism>
<dbReference type="RefSeq" id="WP_085091749.1">
    <property type="nucleotide sequence ID" value="NZ_FXAK01000009.1"/>
</dbReference>
<dbReference type="PANTHER" id="PTHR43698:SF1">
    <property type="entry name" value="BLL4564 PROTEIN"/>
    <property type="match status" value="1"/>
</dbReference>
<dbReference type="Gene3D" id="2.60.120.10">
    <property type="entry name" value="Jelly Rolls"/>
    <property type="match status" value="1"/>
</dbReference>